<name>A0A8S0RIN1_OLEEU</name>
<dbReference type="PANTHER" id="PTHR31225">
    <property type="entry name" value="OS04G0344100 PROTEIN-RELATED"/>
    <property type="match status" value="1"/>
</dbReference>
<comment type="cofactor">
    <cofactor evidence="1">
        <name>Mg(2+)</name>
        <dbReference type="ChEBI" id="CHEBI:18420"/>
    </cofactor>
</comment>
<evidence type="ECO:0000313" key="5">
    <source>
        <dbReference type="Proteomes" id="UP000594638"/>
    </source>
</evidence>
<dbReference type="SUPFAM" id="SSF48239">
    <property type="entry name" value="Terpenoid cyclases/Protein prenyltransferases"/>
    <property type="match status" value="1"/>
</dbReference>
<dbReference type="GO" id="GO:0010333">
    <property type="term" value="F:terpene synthase activity"/>
    <property type="evidence" value="ECO:0007669"/>
    <property type="project" value="InterPro"/>
</dbReference>
<keyword evidence="5" id="KW-1185">Reference proteome</keyword>
<reference evidence="4 5" key="1">
    <citation type="submission" date="2019-12" db="EMBL/GenBank/DDBJ databases">
        <authorList>
            <person name="Alioto T."/>
            <person name="Alioto T."/>
            <person name="Gomez Garrido J."/>
        </authorList>
    </citation>
    <scope>NUCLEOTIDE SEQUENCE [LARGE SCALE GENOMIC DNA]</scope>
</reference>
<accession>A0A8S0RIN1</accession>
<dbReference type="EMBL" id="CACTIH010003631">
    <property type="protein sequence ID" value="CAA2979587.1"/>
    <property type="molecule type" value="Genomic_DNA"/>
</dbReference>
<dbReference type="InterPro" id="IPR050148">
    <property type="entry name" value="Terpene_synthase-like"/>
</dbReference>
<organism evidence="4 5">
    <name type="scientific">Olea europaea subsp. europaea</name>
    <dbReference type="NCBI Taxonomy" id="158383"/>
    <lineage>
        <taxon>Eukaryota</taxon>
        <taxon>Viridiplantae</taxon>
        <taxon>Streptophyta</taxon>
        <taxon>Embryophyta</taxon>
        <taxon>Tracheophyta</taxon>
        <taxon>Spermatophyta</taxon>
        <taxon>Magnoliopsida</taxon>
        <taxon>eudicotyledons</taxon>
        <taxon>Gunneridae</taxon>
        <taxon>Pentapetalae</taxon>
        <taxon>asterids</taxon>
        <taxon>lamiids</taxon>
        <taxon>Lamiales</taxon>
        <taxon>Oleaceae</taxon>
        <taxon>Oleeae</taxon>
        <taxon>Olea</taxon>
    </lineage>
</organism>
<dbReference type="Gramene" id="OE9A055181T1">
    <property type="protein sequence ID" value="OE9A055181C1"/>
    <property type="gene ID" value="OE9A055181"/>
</dbReference>
<dbReference type="AlphaFoldDB" id="A0A8S0RIN1"/>
<dbReference type="Pfam" id="PF01397">
    <property type="entry name" value="Terpene_synth"/>
    <property type="match status" value="1"/>
</dbReference>
<comment type="caution">
    <text evidence="4">The sequence shown here is derived from an EMBL/GenBank/DDBJ whole genome shotgun (WGS) entry which is preliminary data.</text>
</comment>
<keyword evidence="2" id="KW-0460">Magnesium</keyword>
<dbReference type="InterPro" id="IPR036965">
    <property type="entry name" value="Terpene_synth_N_sf"/>
</dbReference>
<protein>
    <submittedName>
        <fullName evidence="4">Isoprene synthase, chloroplastic</fullName>
    </submittedName>
</protein>
<gene>
    <name evidence="4" type="ORF">OLEA9_A055181</name>
</gene>
<dbReference type="GO" id="GO:0016114">
    <property type="term" value="P:terpenoid biosynthetic process"/>
    <property type="evidence" value="ECO:0007669"/>
    <property type="project" value="InterPro"/>
</dbReference>
<evidence type="ECO:0000256" key="1">
    <source>
        <dbReference type="ARBA" id="ARBA00001946"/>
    </source>
</evidence>
<dbReference type="OrthoDB" id="1936865at2759"/>
<evidence type="ECO:0000256" key="2">
    <source>
        <dbReference type="ARBA" id="ARBA00022842"/>
    </source>
</evidence>
<dbReference type="Proteomes" id="UP000594638">
    <property type="component" value="Unassembled WGS sequence"/>
</dbReference>
<feature type="domain" description="Terpene synthase N-terminal" evidence="3">
    <location>
        <begin position="67"/>
        <end position="171"/>
    </location>
</feature>
<dbReference type="InterPro" id="IPR001906">
    <property type="entry name" value="Terpene_synth_N"/>
</dbReference>
<dbReference type="InterPro" id="IPR008930">
    <property type="entry name" value="Terpenoid_cyclase/PrenylTrfase"/>
</dbReference>
<dbReference type="PANTHER" id="PTHR31225:SF252">
    <property type="entry name" value="TERPENE SYNTHASE 12-RELATED"/>
    <property type="match status" value="1"/>
</dbReference>
<proteinExistence type="predicted"/>
<sequence>MSNHIELANTIQLLPLGSSFVQILPKHNLREAICNIEQRWKLRCVANKQIDYSITKKASSYYKPSSWSHEFMMSVGDDNWKEVSKESSIKKLEEAVKYMLDDERMEPLDILQLIDEIQRLGLGYRFRESTKCALGRIIHSGKVLKKIDHSIHTCALYFTLLRQHGYEISADEGFMKQPVG</sequence>
<evidence type="ECO:0000259" key="3">
    <source>
        <dbReference type="Pfam" id="PF01397"/>
    </source>
</evidence>
<dbReference type="Gene3D" id="1.50.10.130">
    <property type="entry name" value="Terpene synthase, N-terminal domain"/>
    <property type="match status" value="1"/>
</dbReference>
<evidence type="ECO:0000313" key="4">
    <source>
        <dbReference type="EMBL" id="CAA2979587.1"/>
    </source>
</evidence>